<dbReference type="RefSeq" id="WP_124805042.1">
    <property type="nucleotide sequence ID" value="NZ_CP098827.1"/>
</dbReference>
<keyword evidence="1" id="KW-0472">Membrane</keyword>
<sequence>MHSRQSPASRGARRPRLRLLITVTVVTLLIALWYLLRYELGDHQETTWYPAAPGCDLHQGPCGVGLEEDERLTLAIPVEGDIRPLESLPLEVRVDGVEAQNVRVVFEGVGMDMGEHRFHLDAVQGGEPGRFQGVGQLGICTRERMTWRARVSFDAPRGRLGSTFDLDVERSLP</sequence>
<accession>A0AAU7KHV2</accession>
<proteinExistence type="predicted"/>
<evidence type="ECO:0000256" key="1">
    <source>
        <dbReference type="SAM" id="Phobius"/>
    </source>
</evidence>
<name>A0AAU7KHV2_9GAMM</name>
<gene>
    <name evidence="2" type="ORF">NFG58_00610</name>
</gene>
<organism evidence="2">
    <name type="scientific">Halomonas sp. RT37</name>
    <dbReference type="NCBI Taxonomy" id="2950872"/>
    <lineage>
        <taxon>Bacteria</taxon>
        <taxon>Pseudomonadati</taxon>
        <taxon>Pseudomonadota</taxon>
        <taxon>Gammaproteobacteria</taxon>
        <taxon>Oceanospirillales</taxon>
        <taxon>Halomonadaceae</taxon>
        <taxon>Halomonas</taxon>
    </lineage>
</organism>
<dbReference type="AlphaFoldDB" id="A0AAU7KHV2"/>
<evidence type="ECO:0000313" key="2">
    <source>
        <dbReference type="EMBL" id="XBO71255.1"/>
    </source>
</evidence>
<keyword evidence="1" id="KW-0812">Transmembrane</keyword>
<reference evidence="2" key="1">
    <citation type="submission" date="2022-06" db="EMBL/GenBank/DDBJ databases">
        <title>A novel DMS-producing enzyme.</title>
        <authorList>
            <person name="Zhang Y."/>
        </authorList>
    </citation>
    <scope>NUCLEOTIDE SEQUENCE</scope>
    <source>
        <strain evidence="2">RT37</strain>
    </source>
</reference>
<protein>
    <submittedName>
        <fullName evidence="2">Uncharacterized protein</fullName>
    </submittedName>
</protein>
<keyword evidence="1" id="KW-1133">Transmembrane helix</keyword>
<feature type="transmembrane region" description="Helical" evidence="1">
    <location>
        <begin position="20"/>
        <end position="36"/>
    </location>
</feature>
<dbReference type="EMBL" id="CP098827">
    <property type="protein sequence ID" value="XBO71255.1"/>
    <property type="molecule type" value="Genomic_DNA"/>
</dbReference>